<evidence type="ECO:0000313" key="2">
    <source>
        <dbReference type="EMBL" id="ARN80450.1"/>
    </source>
</evidence>
<evidence type="ECO:0000256" key="1">
    <source>
        <dbReference type="SAM" id="MobiDB-lite"/>
    </source>
</evidence>
<dbReference type="KEGG" id="mbry:B1812_04475"/>
<dbReference type="AlphaFoldDB" id="A0A1W6MS64"/>
<keyword evidence="3" id="KW-1185">Reference proteome</keyword>
<organism evidence="2 3">
    <name type="scientific">Methylocystis bryophila</name>
    <dbReference type="NCBI Taxonomy" id="655015"/>
    <lineage>
        <taxon>Bacteria</taxon>
        <taxon>Pseudomonadati</taxon>
        <taxon>Pseudomonadota</taxon>
        <taxon>Alphaproteobacteria</taxon>
        <taxon>Hyphomicrobiales</taxon>
        <taxon>Methylocystaceae</taxon>
        <taxon>Methylocystis</taxon>
    </lineage>
</organism>
<proteinExistence type="predicted"/>
<sequence>MHAGICVFEVACGGVSRLTARRPKLPSPSPSERARKEVGSSRRGTSKNLRGKHAANLRFKNLV</sequence>
<evidence type="ECO:0000313" key="3">
    <source>
        <dbReference type="Proteomes" id="UP000193978"/>
    </source>
</evidence>
<reference evidence="2 3" key="1">
    <citation type="submission" date="2017-02" db="EMBL/GenBank/DDBJ databases">
        <authorList>
            <person name="Peterson S.W."/>
        </authorList>
    </citation>
    <scope>NUCLEOTIDE SEQUENCE [LARGE SCALE GENOMIC DNA]</scope>
    <source>
        <strain evidence="2 3">S285</strain>
    </source>
</reference>
<feature type="region of interest" description="Disordered" evidence="1">
    <location>
        <begin position="20"/>
        <end position="55"/>
    </location>
</feature>
<dbReference type="Proteomes" id="UP000193978">
    <property type="component" value="Chromosome"/>
</dbReference>
<name>A0A1W6MS64_9HYPH</name>
<accession>A0A1W6MS64</accession>
<protein>
    <submittedName>
        <fullName evidence="2">Uncharacterized protein</fullName>
    </submittedName>
</protein>
<dbReference type="EMBL" id="CP019948">
    <property type="protein sequence ID" value="ARN80450.1"/>
    <property type="molecule type" value="Genomic_DNA"/>
</dbReference>
<gene>
    <name evidence="2" type="ORF">B1812_04475</name>
</gene>